<dbReference type="GO" id="GO:0004423">
    <property type="term" value="F:iduronate-2-sulfatase activity"/>
    <property type="evidence" value="ECO:0007669"/>
    <property type="project" value="InterPro"/>
</dbReference>
<dbReference type="AlphaFoldDB" id="A0A120A3Q9"/>
<comment type="cofactor">
    <cofactor evidence="1">
        <name>Ca(2+)</name>
        <dbReference type="ChEBI" id="CHEBI:29108"/>
    </cofactor>
</comment>
<keyword evidence="5 9" id="KW-0378">Hydrolase</keyword>
<evidence type="ECO:0000259" key="8">
    <source>
        <dbReference type="Pfam" id="PF00884"/>
    </source>
</evidence>
<evidence type="ECO:0000256" key="4">
    <source>
        <dbReference type="ARBA" id="ARBA00022729"/>
    </source>
</evidence>
<protein>
    <submittedName>
        <fullName evidence="9">Arylsulfatase</fullName>
        <ecNumber evidence="9">3.1.6.1</ecNumber>
    </submittedName>
</protein>
<keyword evidence="4" id="KW-0732">Signal</keyword>
<evidence type="ECO:0000256" key="6">
    <source>
        <dbReference type="ARBA" id="ARBA00022837"/>
    </source>
</evidence>
<dbReference type="EC" id="3.1.6.1" evidence="9"/>
<accession>A0A120A3Q9</accession>
<sequence>MKIFPLLSMTFTTLSGIVLPNKSVANPSEHNATTKKKNVLMIAVDDLKPLLGCYGDNIAYTPNIDKLASQGILFSSAYCQQAVSAASRTSLLTGWCPDRTRVWDLNTQIRSQNPNVVTLPQYFKENGYEVAGVGKIFDPRSVDKQMDKRSWTSDYMAYEECLNKEYDTPVMGHYQAQKTRGLYNRYCKEAQRQGIKKQSEINKYIQKYIKPATECIEVPDNAYADGAIADKAVKFLNEYDSCQPFFLAVGFKKPHLPFCAPQKYWEMYHRENLPLAAFSKRAINSPTFAYHHCNELQSYSDIPPLISFSENCNIQMSDEKARELIHGYYACISYIDAQIGKILDALEKSGQKENTLIVLWGDHGWHLGDHGLWNKHTNFEHATHVPLLIIDHSHKARQIEAPVEFLSVYPTLCDLAGLSVPAGLDGENLSRIIKDERNAEIIQPYAVSQYPRAGKMGYSLRSSRYRYTVWVDWFHRKLNADKIFSEELYDYEKDPHETKNVVSDADYADALRQMRLYWNEFKAKRLSRD</sequence>
<evidence type="ECO:0000256" key="5">
    <source>
        <dbReference type="ARBA" id="ARBA00022801"/>
    </source>
</evidence>
<comment type="similarity">
    <text evidence="2">Belongs to the sulfatase family.</text>
</comment>
<dbReference type="STRING" id="46506.AA415_00678"/>
<dbReference type="Pfam" id="PF00884">
    <property type="entry name" value="Sulfatase"/>
    <property type="match status" value="1"/>
</dbReference>
<keyword evidence="3" id="KW-0479">Metal-binding</keyword>
<reference evidence="9 10" key="1">
    <citation type="journal article" date="2016" name="BMC Genomics">
        <title>Type VI secretion systems of human gut Bacteroidales segregate into three genetic architectures, two of which are contained on mobile genetic elements.</title>
        <authorList>
            <person name="Coyne M.J."/>
            <person name="Roelofs K.G."/>
            <person name="Comstock L.E."/>
        </authorList>
    </citation>
    <scope>NUCLEOTIDE SEQUENCE [LARGE SCALE GENOMIC DNA]</scope>
    <source>
        <strain evidence="9 10">CL09T03C01</strain>
    </source>
</reference>
<dbReference type="Proteomes" id="UP000056419">
    <property type="component" value="Unassembled WGS sequence"/>
</dbReference>
<gene>
    <name evidence="9" type="ORF">AA415_00678</name>
</gene>
<name>A0A120A3Q9_BACSE</name>
<evidence type="ECO:0000256" key="3">
    <source>
        <dbReference type="ARBA" id="ARBA00022723"/>
    </source>
</evidence>
<dbReference type="PANTHER" id="PTHR45953:SF1">
    <property type="entry name" value="IDURONATE 2-SULFATASE"/>
    <property type="match status" value="1"/>
</dbReference>
<feature type="modified residue" description="3-oxoalanine (Ser)" evidence="7">
    <location>
        <position position="84"/>
    </location>
</feature>
<dbReference type="InterPro" id="IPR000917">
    <property type="entry name" value="Sulfatase_N"/>
</dbReference>
<dbReference type="SUPFAM" id="SSF53649">
    <property type="entry name" value="Alkaline phosphatase-like"/>
    <property type="match status" value="1"/>
</dbReference>
<evidence type="ECO:0000256" key="7">
    <source>
        <dbReference type="PIRSR" id="PIRSR600917-52"/>
    </source>
</evidence>
<dbReference type="GO" id="GO:0004065">
    <property type="term" value="F:arylsulfatase activity"/>
    <property type="evidence" value="ECO:0007669"/>
    <property type="project" value="UniProtKB-EC"/>
</dbReference>
<dbReference type="InterPro" id="IPR035874">
    <property type="entry name" value="IDS"/>
</dbReference>
<keyword evidence="6" id="KW-0106">Calcium</keyword>
<keyword evidence="10" id="KW-1185">Reference proteome</keyword>
<evidence type="ECO:0000313" key="9">
    <source>
        <dbReference type="EMBL" id="KWR57221.1"/>
    </source>
</evidence>
<dbReference type="PANTHER" id="PTHR45953">
    <property type="entry name" value="IDURONATE 2-SULFATASE"/>
    <property type="match status" value="1"/>
</dbReference>
<comment type="caution">
    <text evidence="9">The sequence shown here is derived from an EMBL/GenBank/DDBJ whole genome shotgun (WGS) entry which is preliminary data.</text>
</comment>
<dbReference type="GO" id="GO:0046872">
    <property type="term" value="F:metal ion binding"/>
    <property type="evidence" value="ECO:0007669"/>
    <property type="project" value="UniProtKB-KW"/>
</dbReference>
<organism evidence="9 10">
    <name type="scientific">Bacteroides stercoris</name>
    <dbReference type="NCBI Taxonomy" id="46506"/>
    <lineage>
        <taxon>Bacteria</taxon>
        <taxon>Pseudomonadati</taxon>
        <taxon>Bacteroidota</taxon>
        <taxon>Bacteroidia</taxon>
        <taxon>Bacteroidales</taxon>
        <taxon>Bacteroidaceae</taxon>
        <taxon>Bacteroides</taxon>
    </lineage>
</organism>
<dbReference type="InterPro" id="IPR017850">
    <property type="entry name" value="Alkaline_phosphatase_core_sf"/>
</dbReference>
<comment type="PTM">
    <text evidence="7">The conversion to 3-oxoalanine (also known as C-formylglycine, FGly), of a serine or cysteine residue in prokaryotes and of a cysteine residue in eukaryotes, is critical for catalytic activity.</text>
</comment>
<dbReference type="PATRIC" id="fig|46506.5.peg.726"/>
<proteinExistence type="inferred from homology"/>
<dbReference type="Gene3D" id="3.40.720.10">
    <property type="entry name" value="Alkaline Phosphatase, subunit A"/>
    <property type="match status" value="1"/>
</dbReference>
<feature type="domain" description="Sulfatase N-terminal" evidence="8">
    <location>
        <begin position="37"/>
        <end position="417"/>
    </location>
</feature>
<dbReference type="GO" id="GO:0005737">
    <property type="term" value="C:cytoplasm"/>
    <property type="evidence" value="ECO:0007669"/>
    <property type="project" value="TreeGrafter"/>
</dbReference>
<evidence type="ECO:0000313" key="10">
    <source>
        <dbReference type="Proteomes" id="UP000056419"/>
    </source>
</evidence>
<evidence type="ECO:0000256" key="1">
    <source>
        <dbReference type="ARBA" id="ARBA00001913"/>
    </source>
</evidence>
<dbReference type="EMBL" id="LRGC01000002">
    <property type="protein sequence ID" value="KWR57221.1"/>
    <property type="molecule type" value="Genomic_DNA"/>
</dbReference>
<evidence type="ECO:0000256" key="2">
    <source>
        <dbReference type="ARBA" id="ARBA00008779"/>
    </source>
</evidence>
<dbReference type="CDD" id="cd16030">
    <property type="entry name" value="iduronate-2-sulfatase"/>
    <property type="match status" value="1"/>
</dbReference>